<sequence length="344" mass="35308">MCKAGGIGVVAGVFGSLVGMGGAFVLIPALTGLLKFSQHQAHGTSLAAVVATGSGGAISYASAGAVDWEARRGVGKGGGRCGQAWDAIGRGEGLKAPAFESISFSSSSMLRAALYVAGLGMMTARMGAVVSGRLSAATLQRLCVRMRGKEGRRRGEGGYTGGRSRGGEGDKRERERNEILAFFGGNEEGKGDGKEEGKGGPSDEQNDWTRRLQLMSIGAGSGFLAGLFGVGGGAVTIPALTMCLEMSHYQALGTSLAAMVPTALVGTHSHHVQGHVVWSFVAPLAVGSLCGSFLGGKEIAMQVPENYLKWGFGIMMVVLGSKTIYSAGPLKSMALSASKAKRSR</sequence>
<feature type="transmembrane region" description="Helical" evidence="6">
    <location>
        <begin position="276"/>
        <end position="295"/>
    </location>
</feature>
<evidence type="ECO:0000256" key="6">
    <source>
        <dbReference type="SAM" id="Phobius"/>
    </source>
</evidence>
<dbReference type="InterPro" id="IPR051598">
    <property type="entry name" value="TSUP/Inactive_protease-like"/>
</dbReference>
<keyword evidence="8" id="KW-1185">Reference proteome</keyword>
<reference evidence="7 8" key="1">
    <citation type="submission" date="2019-01" db="EMBL/GenBank/DDBJ databases">
        <title>Nuclear Genome Assembly of the Microalgal Biofuel strain Nannochloropsis salina CCMP1776.</title>
        <authorList>
            <person name="Hovde B."/>
        </authorList>
    </citation>
    <scope>NUCLEOTIDE SEQUENCE [LARGE SCALE GENOMIC DNA]</scope>
    <source>
        <strain evidence="7 8">CCMP1776</strain>
    </source>
</reference>
<evidence type="ECO:0000256" key="1">
    <source>
        <dbReference type="ARBA" id="ARBA00004141"/>
    </source>
</evidence>
<feature type="compositionally biased region" description="Basic and acidic residues" evidence="5">
    <location>
        <begin position="165"/>
        <end position="178"/>
    </location>
</feature>
<dbReference type="OrthoDB" id="203866at2759"/>
<feature type="region of interest" description="Disordered" evidence="5">
    <location>
        <begin position="150"/>
        <end position="206"/>
    </location>
</feature>
<feature type="compositionally biased region" description="Basic and acidic residues" evidence="5">
    <location>
        <begin position="187"/>
        <end position="198"/>
    </location>
</feature>
<keyword evidence="4 6" id="KW-0472">Membrane</keyword>
<evidence type="ECO:0000256" key="3">
    <source>
        <dbReference type="ARBA" id="ARBA00022989"/>
    </source>
</evidence>
<feature type="transmembrane region" description="Helical" evidence="6">
    <location>
        <begin position="217"/>
        <end position="240"/>
    </location>
</feature>
<keyword evidence="2 6" id="KW-0812">Transmembrane</keyword>
<dbReference type="PANTHER" id="PTHR43701:SF2">
    <property type="entry name" value="MEMBRANE TRANSPORTER PROTEIN YJNA-RELATED"/>
    <property type="match status" value="1"/>
</dbReference>
<accession>A0A4D9CV75</accession>
<dbReference type="GO" id="GO:0016020">
    <property type="term" value="C:membrane"/>
    <property type="evidence" value="ECO:0007669"/>
    <property type="project" value="UniProtKB-SubCell"/>
</dbReference>
<comment type="caution">
    <text evidence="7">The sequence shown here is derived from an EMBL/GenBank/DDBJ whole genome shotgun (WGS) entry which is preliminary data.</text>
</comment>
<evidence type="ECO:0000313" key="7">
    <source>
        <dbReference type="EMBL" id="TFJ83110.1"/>
    </source>
</evidence>
<name>A0A4D9CV75_9STRA</name>
<dbReference type="AlphaFoldDB" id="A0A4D9CV75"/>
<gene>
    <name evidence="7" type="ORF">NSK_005579</name>
</gene>
<evidence type="ECO:0000256" key="2">
    <source>
        <dbReference type="ARBA" id="ARBA00022692"/>
    </source>
</evidence>
<evidence type="ECO:0008006" key="9">
    <source>
        <dbReference type="Google" id="ProtNLM"/>
    </source>
</evidence>
<proteinExistence type="predicted"/>
<feature type="transmembrane region" description="Helical" evidence="6">
    <location>
        <begin position="6"/>
        <end position="34"/>
    </location>
</feature>
<dbReference type="EMBL" id="SDOX01000070">
    <property type="protein sequence ID" value="TFJ83110.1"/>
    <property type="molecule type" value="Genomic_DNA"/>
</dbReference>
<keyword evidence="3 6" id="KW-1133">Transmembrane helix</keyword>
<feature type="transmembrane region" description="Helical" evidence="6">
    <location>
        <begin position="307"/>
        <end position="325"/>
    </location>
</feature>
<evidence type="ECO:0000256" key="5">
    <source>
        <dbReference type="SAM" id="MobiDB-lite"/>
    </source>
</evidence>
<dbReference type="Proteomes" id="UP000355283">
    <property type="component" value="Unassembled WGS sequence"/>
</dbReference>
<protein>
    <recommendedName>
        <fullName evidence="9">Membrane transporter protein</fullName>
    </recommendedName>
</protein>
<organism evidence="7 8">
    <name type="scientific">Nannochloropsis salina CCMP1776</name>
    <dbReference type="NCBI Taxonomy" id="1027361"/>
    <lineage>
        <taxon>Eukaryota</taxon>
        <taxon>Sar</taxon>
        <taxon>Stramenopiles</taxon>
        <taxon>Ochrophyta</taxon>
        <taxon>Eustigmatophyceae</taxon>
        <taxon>Eustigmatales</taxon>
        <taxon>Monodopsidaceae</taxon>
        <taxon>Microchloropsis</taxon>
        <taxon>Microchloropsis salina</taxon>
    </lineage>
</organism>
<feature type="transmembrane region" description="Helical" evidence="6">
    <location>
        <begin position="46"/>
        <end position="66"/>
    </location>
</feature>
<comment type="subcellular location">
    <subcellularLocation>
        <location evidence="1">Membrane</location>
        <topology evidence="1">Multi-pass membrane protein</topology>
    </subcellularLocation>
</comment>
<evidence type="ECO:0000313" key="8">
    <source>
        <dbReference type="Proteomes" id="UP000355283"/>
    </source>
</evidence>
<dbReference type="Pfam" id="PF01925">
    <property type="entry name" value="TauE"/>
    <property type="match status" value="2"/>
</dbReference>
<evidence type="ECO:0000256" key="4">
    <source>
        <dbReference type="ARBA" id="ARBA00023136"/>
    </source>
</evidence>
<dbReference type="PANTHER" id="PTHR43701">
    <property type="entry name" value="MEMBRANE TRANSPORTER PROTEIN MJ0441-RELATED"/>
    <property type="match status" value="1"/>
</dbReference>
<dbReference type="InterPro" id="IPR002781">
    <property type="entry name" value="TM_pro_TauE-like"/>
</dbReference>